<keyword evidence="6" id="KW-0028">Amino-acid biosynthesis</keyword>
<evidence type="ECO:0000256" key="3">
    <source>
        <dbReference type="ARBA" id="ARBA00009184"/>
    </source>
</evidence>
<evidence type="ECO:0000256" key="8">
    <source>
        <dbReference type="ARBA" id="ARBA00022801"/>
    </source>
</evidence>
<dbReference type="NCBIfam" id="TIGR00338">
    <property type="entry name" value="serB"/>
    <property type="match status" value="1"/>
</dbReference>
<dbReference type="SFLD" id="SFLDG01137">
    <property type="entry name" value="C1.6.1:_Phosphoserine_Phosphat"/>
    <property type="match status" value="1"/>
</dbReference>
<dbReference type="InterPro" id="IPR004469">
    <property type="entry name" value="PSP"/>
</dbReference>
<dbReference type="PANTHER" id="PTHR43344">
    <property type="entry name" value="PHOSPHOSERINE PHOSPHATASE"/>
    <property type="match status" value="1"/>
</dbReference>
<dbReference type="Gene3D" id="3.40.50.1000">
    <property type="entry name" value="HAD superfamily/HAD-like"/>
    <property type="match status" value="1"/>
</dbReference>
<keyword evidence="10" id="KW-0718">Serine biosynthesis</keyword>
<dbReference type="SUPFAM" id="SSF56784">
    <property type="entry name" value="HAD-like"/>
    <property type="match status" value="1"/>
</dbReference>
<dbReference type="InterPro" id="IPR023214">
    <property type="entry name" value="HAD_sf"/>
</dbReference>
<evidence type="ECO:0000256" key="2">
    <source>
        <dbReference type="ARBA" id="ARBA00005135"/>
    </source>
</evidence>
<comment type="similarity">
    <text evidence="3">Belongs to the HAD-like hydrolase superfamily. SerB family.</text>
</comment>
<keyword evidence="7" id="KW-0479">Metal-binding</keyword>
<accession>A0ABQ0QR02</accession>
<dbReference type="NCBIfam" id="TIGR01488">
    <property type="entry name" value="HAD-SF-IB"/>
    <property type="match status" value="1"/>
</dbReference>
<comment type="caution">
    <text evidence="14">The sequence shown here is derived from an EMBL/GenBank/DDBJ whole genome shotgun (WGS) entry which is preliminary data.</text>
</comment>
<protein>
    <recommendedName>
        <fullName evidence="5">Phosphoserine phosphatase</fullName>
        <ecNumber evidence="4">3.1.3.3</ecNumber>
    </recommendedName>
    <alternativeName>
        <fullName evidence="11">O-phosphoserine phosphohydrolase</fullName>
    </alternativeName>
</protein>
<reference evidence="14 15" key="1">
    <citation type="submission" date="2013-04" db="EMBL/GenBank/DDBJ databases">
        <title>The genome sequencing project of 58 acetic acid bacteria.</title>
        <authorList>
            <person name="Okamoto-Kainuma A."/>
            <person name="Ishikawa M."/>
            <person name="Umino S."/>
            <person name="Koizumi Y."/>
            <person name="Shiwa Y."/>
            <person name="Yoshikawa H."/>
            <person name="Matsutani M."/>
            <person name="Matsushita K."/>
        </authorList>
    </citation>
    <scope>NUCLEOTIDE SEQUENCE [LARGE SCALE GENOMIC DNA]</scope>
    <source>
        <strain evidence="14 15">NBRC 106555</strain>
    </source>
</reference>
<comment type="catalytic activity">
    <reaction evidence="12">
        <text>O-phospho-L-serine + H2O = L-serine + phosphate</text>
        <dbReference type="Rhea" id="RHEA:21208"/>
        <dbReference type="ChEBI" id="CHEBI:15377"/>
        <dbReference type="ChEBI" id="CHEBI:33384"/>
        <dbReference type="ChEBI" id="CHEBI:43474"/>
        <dbReference type="ChEBI" id="CHEBI:57524"/>
        <dbReference type="EC" id="3.1.3.3"/>
    </reaction>
</comment>
<evidence type="ECO:0000313" key="15">
    <source>
        <dbReference type="Proteomes" id="UP001062632"/>
    </source>
</evidence>
<dbReference type="PANTHER" id="PTHR43344:SF2">
    <property type="entry name" value="PHOSPHOSERINE PHOSPHATASE"/>
    <property type="match status" value="1"/>
</dbReference>
<keyword evidence="15" id="KW-1185">Reference proteome</keyword>
<comment type="pathway">
    <text evidence="2">Amino-acid biosynthesis; L-serine biosynthesis; L-serine from 3-phospho-D-glycerate: step 3/3.</text>
</comment>
<sequence>MRERSKAKGSFMSLPYVLTLVADRRNGPLAPEAIDVARSLVRGEKPIVLSPGEAVDIPCPPTVANAATIRATLAPYQTDALLIKTRGRRKAVLVADMDSTIVASETLDEMAAILGVGEDVAAITRASMNGELDFDTALEQRVALLKSQPASVLEDVWNATRLTDGARELVMTMRAHRARTALVSGGFTWFTQRVAELCGFDEHHGNHLGIDGNTLTGRLDGPILGPDAKLEHLHRIAAERGVQLKACLTTGDGANDIPMLREAGFGFAFHAKPNVRKVTDMQVNFASLRAHLFAQGYKAADFITQ</sequence>
<keyword evidence="9" id="KW-0460">Magnesium</keyword>
<dbReference type="SFLD" id="SFLDS00003">
    <property type="entry name" value="Haloacid_Dehalogenase"/>
    <property type="match status" value="1"/>
</dbReference>
<dbReference type="SFLD" id="SFLDF00029">
    <property type="entry name" value="phosphoserine_phosphatase"/>
    <property type="match status" value="1"/>
</dbReference>
<evidence type="ECO:0000256" key="4">
    <source>
        <dbReference type="ARBA" id="ARBA00012640"/>
    </source>
</evidence>
<dbReference type="SFLD" id="SFLDG01136">
    <property type="entry name" value="C1.6:_Phosphoserine_Phosphatas"/>
    <property type="match status" value="1"/>
</dbReference>
<evidence type="ECO:0000256" key="6">
    <source>
        <dbReference type="ARBA" id="ARBA00022605"/>
    </source>
</evidence>
<keyword evidence="8" id="KW-0378">Hydrolase</keyword>
<comment type="cofactor">
    <cofactor evidence="1">
        <name>Mg(2+)</name>
        <dbReference type="ChEBI" id="CHEBI:18420"/>
    </cofactor>
</comment>
<evidence type="ECO:0000313" key="14">
    <source>
        <dbReference type="EMBL" id="GBR53801.1"/>
    </source>
</evidence>
<proteinExistence type="inferred from homology"/>
<dbReference type="EMBL" id="BAQC01000038">
    <property type="protein sequence ID" value="GBR53801.1"/>
    <property type="molecule type" value="Genomic_DNA"/>
</dbReference>
<comment type="catalytic activity">
    <reaction evidence="13">
        <text>O-phospho-D-serine + H2O = D-serine + phosphate</text>
        <dbReference type="Rhea" id="RHEA:24873"/>
        <dbReference type="ChEBI" id="CHEBI:15377"/>
        <dbReference type="ChEBI" id="CHEBI:35247"/>
        <dbReference type="ChEBI" id="CHEBI:43474"/>
        <dbReference type="ChEBI" id="CHEBI:58680"/>
        <dbReference type="EC" id="3.1.3.3"/>
    </reaction>
</comment>
<dbReference type="InterPro" id="IPR050582">
    <property type="entry name" value="HAD-like_SerB"/>
</dbReference>
<evidence type="ECO:0000256" key="10">
    <source>
        <dbReference type="ARBA" id="ARBA00023299"/>
    </source>
</evidence>
<dbReference type="EC" id="3.1.3.3" evidence="4"/>
<organism evidence="14 15">
    <name type="scientific">Neokomagataea thailandica NBRC 106555</name>
    <dbReference type="NCBI Taxonomy" id="1223520"/>
    <lineage>
        <taxon>Bacteria</taxon>
        <taxon>Pseudomonadati</taxon>
        <taxon>Pseudomonadota</taxon>
        <taxon>Alphaproteobacteria</taxon>
        <taxon>Acetobacterales</taxon>
        <taxon>Acetobacteraceae</taxon>
        <taxon>Neokomagataea</taxon>
    </lineage>
</organism>
<gene>
    <name evidence="14" type="ORF">AA106555_1443</name>
</gene>
<evidence type="ECO:0000256" key="9">
    <source>
        <dbReference type="ARBA" id="ARBA00022842"/>
    </source>
</evidence>
<dbReference type="InterPro" id="IPR036412">
    <property type="entry name" value="HAD-like_sf"/>
</dbReference>
<evidence type="ECO:0000256" key="12">
    <source>
        <dbReference type="ARBA" id="ARBA00048138"/>
    </source>
</evidence>
<dbReference type="Pfam" id="PF12710">
    <property type="entry name" value="HAD"/>
    <property type="match status" value="1"/>
</dbReference>
<evidence type="ECO:0000256" key="7">
    <source>
        <dbReference type="ARBA" id="ARBA00022723"/>
    </source>
</evidence>
<evidence type="ECO:0000256" key="5">
    <source>
        <dbReference type="ARBA" id="ARBA00015196"/>
    </source>
</evidence>
<evidence type="ECO:0000256" key="13">
    <source>
        <dbReference type="ARBA" id="ARBA00048523"/>
    </source>
</evidence>
<name>A0ABQ0QR02_9PROT</name>
<dbReference type="Proteomes" id="UP001062632">
    <property type="component" value="Unassembled WGS sequence"/>
</dbReference>
<evidence type="ECO:0000256" key="11">
    <source>
        <dbReference type="ARBA" id="ARBA00031693"/>
    </source>
</evidence>
<evidence type="ECO:0000256" key="1">
    <source>
        <dbReference type="ARBA" id="ARBA00001946"/>
    </source>
</evidence>